<keyword evidence="5" id="KW-0234">DNA repair</keyword>
<evidence type="ECO:0000256" key="4">
    <source>
        <dbReference type="ARBA" id="ARBA00022763"/>
    </source>
</evidence>
<dbReference type="PANTHER" id="PTHR47810:SF1">
    <property type="entry name" value="DNA LIGASE B"/>
    <property type="match status" value="1"/>
</dbReference>
<dbReference type="InterPro" id="IPR050326">
    <property type="entry name" value="NAD_dep_DNA_ligaseB"/>
</dbReference>
<dbReference type="InterPro" id="IPR029319">
    <property type="entry name" value="DNA_ligase_OB"/>
</dbReference>
<keyword evidence="2" id="KW-0436">Ligase</keyword>
<dbReference type="SUPFAM" id="SSF50249">
    <property type="entry name" value="Nucleic acid-binding proteins"/>
    <property type="match status" value="1"/>
</dbReference>
<keyword evidence="4" id="KW-0227">DNA damage</keyword>
<evidence type="ECO:0000256" key="5">
    <source>
        <dbReference type="ARBA" id="ARBA00023204"/>
    </source>
</evidence>
<dbReference type="GO" id="GO:0006281">
    <property type="term" value="P:DNA repair"/>
    <property type="evidence" value="ECO:0007669"/>
    <property type="project" value="UniProtKB-KW"/>
</dbReference>
<dbReference type="PANTHER" id="PTHR47810">
    <property type="entry name" value="DNA LIGASE"/>
    <property type="match status" value="1"/>
</dbReference>
<reference evidence="7" key="1">
    <citation type="submission" date="2021-03" db="EMBL/GenBank/DDBJ databases">
        <title>Rapid evolution of virus immunity in the wild.</title>
        <authorList>
            <person name="Piel D."/>
            <person name="Bruto M."/>
            <person name="Labreuche Y."/>
            <person name="Blanquart F."/>
            <person name="Chenivesse S."/>
            <person name="Lepanse S."/>
            <person name="James A."/>
            <person name="Garcia Cruz R."/>
            <person name="Dubert J."/>
            <person name="Petton B."/>
            <person name="Lieberman E."/>
            <person name="Wegner M.K."/>
            <person name="Hussain F.A."/>
            <person name="Kauffman K.K."/>
            <person name="Polz M.F."/>
            <person name="Gandon S."/>
            <person name="Bikard D."/>
            <person name="Le Roux F."/>
        </authorList>
    </citation>
    <scope>NUCLEOTIDE SEQUENCE</scope>
</reference>
<feature type="domain" description="DNA ligase OB-like" evidence="6">
    <location>
        <begin position="235"/>
        <end position="313"/>
    </location>
</feature>
<gene>
    <name evidence="7" type="ORF">PODOV006v2_p0034</name>
</gene>
<dbReference type="GO" id="GO:0016874">
    <property type="term" value="F:ligase activity"/>
    <property type="evidence" value="ECO:0007669"/>
    <property type="project" value="UniProtKB-KW"/>
</dbReference>
<dbReference type="Gene3D" id="2.40.50.140">
    <property type="entry name" value="Nucleic acid-binding proteins"/>
    <property type="match status" value="1"/>
</dbReference>
<organism evidence="7 8">
    <name type="scientific">Vibrio phage 15E36.1</name>
    <dbReference type="NCBI Taxonomy" id="2859290"/>
    <lineage>
        <taxon>Viruses</taxon>
        <taxon>Duplodnaviria</taxon>
        <taxon>Heunggongvirae</taxon>
        <taxon>Uroviricota</taxon>
        <taxon>Caudoviricetes</taxon>
        <taxon>Autographivirales</taxon>
        <taxon>Autosignataviridae</taxon>
        <taxon>Colwellvirinae</taxon>
        <taxon>Roscoffvirus</taxon>
        <taxon>Roscoffvirus rv15E36</taxon>
    </lineage>
</organism>
<evidence type="ECO:0000313" key="7">
    <source>
        <dbReference type="EMBL" id="QZI86128.1"/>
    </source>
</evidence>
<dbReference type="GO" id="GO:0006260">
    <property type="term" value="P:DNA replication"/>
    <property type="evidence" value="ECO:0007669"/>
    <property type="project" value="UniProtKB-KW"/>
</dbReference>
<evidence type="ECO:0000256" key="3">
    <source>
        <dbReference type="ARBA" id="ARBA00022705"/>
    </source>
</evidence>
<name>A0AAE8C4Q2_9CAUD</name>
<dbReference type="EMBL" id="MW865291">
    <property type="protein sequence ID" value="QZI86128.1"/>
    <property type="molecule type" value="Genomic_DNA"/>
</dbReference>
<comment type="similarity">
    <text evidence="1">Belongs to the ATP-dependent DNA ligase family.</text>
</comment>
<dbReference type="Gene3D" id="3.30.470.30">
    <property type="entry name" value="DNA ligase/mRNA capping enzyme"/>
    <property type="match status" value="1"/>
</dbReference>
<evidence type="ECO:0000256" key="2">
    <source>
        <dbReference type="ARBA" id="ARBA00022598"/>
    </source>
</evidence>
<sequence>MNIFEFLGKPADWRTGDKVVQLVKHFDDVNKRIDEGILHKQVSFPMYAQCKKDGNFAALAVRADGEVALFNRRGSRFTNCENVEAYWKGAGIDAGVYLGELCSEECSLEQLSGVVNPNRVKELDYEQKLIKNRLNIFFFDRVTICEFISGHSHHGFKSRFDAMVLEIDGYGDWLALDIVNNEAELRRFAWRMIDHGQEGAVFKQDVEWKAGAKDWHQMKVVRHVSYDLMCIGYEEGKGKYTGKVANLLFTWKNGKTIKCMLGKGWTHADAERFFKNIDMVCTVDCPIGQVFEVYALQESSKGVLRLPKAGELRHDKEPEF</sequence>
<evidence type="ECO:0000256" key="1">
    <source>
        <dbReference type="ARBA" id="ARBA00007572"/>
    </source>
</evidence>
<dbReference type="Pfam" id="PF14743">
    <property type="entry name" value="DNA_ligase_OB_2"/>
    <property type="match status" value="1"/>
</dbReference>
<accession>A0AAE8C4Q2</accession>
<protein>
    <recommendedName>
        <fullName evidence="6">DNA ligase OB-like domain-containing protein</fullName>
    </recommendedName>
</protein>
<evidence type="ECO:0000259" key="6">
    <source>
        <dbReference type="Pfam" id="PF14743"/>
    </source>
</evidence>
<keyword evidence="3" id="KW-0235">DNA replication</keyword>
<dbReference type="SUPFAM" id="SSF56091">
    <property type="entry name" value="DNA ligase/mRNA capping enzyme, catalytic domain"/>
    <property type="match status" value="1"/>
</dbReference>
<keyword evidence="8" id="KW-1185">Reference proteome</keyword>
<evidence type="ECO:0000313" key="8">
    <source>
        <dbReference type="Proteomes" id="UP000828465"/>
    </source>
</evidence>
<proteinExistence type="inferred from homology"/>
<dbReference type="Proteomes" id="UP000828465">
    <property type="component" value="Segment"/>
</dbReference>
<dbReference type="InterPro" id="IPR012340">
    <property type="entry name" value="NA-bd_OB-fold"/>
</dbReference>